<dbReference type="EMBL" id="DS028100">
    <property type="protein sequence ID" value="KMP10119.1"/>
    <property type="molecule type" value="Genomic_DNA"/>
</dbReference>
<gene>
    <name evidence="5" type="ORF">CIRG_09352</name>
</gene>
<dbReference type="InterPro" id="IPR038765">
    <property type="entry name" value="Papain-like_cys_pep_sf"/>
</dbReference>
<reference evidence="6" key="1">
    <citation type="journal article" date="2010" name="Genome Res.">
        <title>Population genomic sequencing of Coccidioides fungi reveals recent hybridization and transposon control.</title>
        <authorList>
            <person name="Neafsey D.E."/>
            <person name="Barker B.M."/>
            <person name="Sharpton T.J."/>
            <person name="Stajich J.E."/>
            <person name="Park D.J."/>
            <person name="Whiston E."/>
            <person name="Hung C.-Y."/>
            <person name="McMahan C."/>
            <person name="White J."/>
            <person name="Sykes S."/>
            <person name="Heiman D."/>
            <person name="Young S."/>
            <person name="Zeng Q."/>
            <person name="Abouelleil A."/>
            <person name="Aftuck L."/>
            <person name="Bessette D."/>
            <person name="Brown A."/>
            <person name="FitzGerald M."/>
            <person name="Lui A."/>
            <person name="Macdonald J.P."/>
            <person name="Priest M."/>
            <person name="Orbach M.J."/>
            <person name="Galgiani J.N."/>
            <person name="Kirkland T.N."/>
            <person name="Cole G.T."/>
            <person name="Birren B.W."/>
            <person name="Henn M.R."/>
            <person name="Taylor J.W."/>
            <person name="Rounsley S.D."/>
        </authorList>
    </citation>
    <scope>NUCLEOTIDE SEQUENCE [LARGE SCALE GENOMIC DNA]</scope>
    <source>
        <strain evidence="6">RMSCC 2394</strain>
    </source>
</reference>
<dbReference type="Pfam" id="PF00443">
    <property type="entry name" value="UCH"/>
    <property type="match status" value="1"/>
</dbReference>
<dbReference type="InterPro" id="IPR001394">
    <property type="entry name" value="Peptidase_C19_UCH"/>
</dbReference>
<dbReference type="GO" id="GO:0004843">
    <property type="term" value="F:cysteine-type deubiquitinase activity"/>
    <property type="evidence" value="ECO:0007669"/>
    <property type="project" value="InterPro"/>
</dbReference>
<dbReference type="STRING" id="404692.A0A0J6YS65"/>
<protein>
    <recommendedName>
        <fullName evidence="7">USP domain-containing protein</fullName>
    </recommendedName>
</protein>
<evidence type="ECO:0000256" key="2">
    <source>
        <dbReference type="SAM" id="MobiDB-lite"/>
    </source>
</evidence>
<dbReference type="PANTHER" id="PTHR24006">
    <property type="entry name" value="UBIQUITIN CARBOXYL-TERMINAL HYDROLASE"/>
    <property type="match status" value="1"/>
</dbReference>
<dbReference type="Proteomes" id="UP000054565">
    <property type="component" value="Unassembled WGS sequence"/>
</dbReference>
<keyword evidence="1" id="KW-0862">Zinc</keyword>
<organism evidence="5 6">
    <name type="scientific">Coccidioides immitis RMSCC 2394</name>
    <dbReference type="NCBI Taxonomy" id="404692"/>
    <lineage>
        <taxon>Eukaryota</taxon>
        <taxon>Fungi</taxon>
        <taxon>Dikarya</taxon>
        <taxon>Ascomycota</taxon>
        <taxon>Pezizomycotina</taxon>
        <taxon>Eurotiomycetes</taxon>
        <taxon>Eurotiomycetidae</taxon>
        <taxon>Onygenales</taxon>
        <taxon>Onygenaceae</taxon>
        <taxon>Coccidioides</taxon>
    </lineage>
</organism>
<feature type="region of interest" description="Disordered" evidence="2">
    <location>
        <begin position="313"/>
        <end position="365"/>
    </location>
</feature>
<dbReference type="InterPro" id="IPR018200">
    <property type="entry name" value="USP_CS"/>
</dbReference>
<dbReference type="GO" id="GO:0008270">
    <property type="term" value="F:zinc ion binding"/>
    <property type="evidence" value="ECO:0007669"/>
    <property type="project" value="UniProtKB-KW"/>
</dbReference>
<feature type="compositionally biased region" description="Polar residues" evidence="2">
    <location>
        <begin position="342"/>
        <end position="365"/>
    </location>
</feature>
<dbReference type="GO" id="GO:0005829">
    <property type="term" value="C:cytosol"/>
    <property type="evidence" value="ECO:0007669"/>
    <property type="project" value="TreeGrafter"/>
</dbReference>
<keyword evidence="1" id="KW-0479">Metal-binding</keyword>
<feature type="compositionally biased region" description="Polar residues" evidence="2">
    <location>
        <begin position="482"/>
        <end position="500"/>
    </location>
</feature>
<dbReference type="GO" id="GO:0016579">
    <property type="term" value="P:protein deubiquitination"/>
    <property type="evidence" value="ECO:0007669"/>
    <property type="project" value="InterPro"/>
</dbReference>
<dbReference type="InterPro" id="IPR007527">
    <property type="entry name" value="Znf_SWIM"/>
</dbReference>
<feature type="domain" description="USP" evidence="3">
    <location>
        <begin position="1"/>
        <end position="191"/>
    </location>
</feature>
<evidence type="ECO:0000313" key="6">
    <source>
        <dbReference type="Proteomes" id="UP000054565"/>
    </source>
</evidence>
<proteinExistence type="predicted"/>
<evidence type="ECO:0000259" key="4">
    <source>
        <dbReference type="PROSITE" id="PS50966"/>
    </source>
</evidence>
<dbReference type="CDD" id="cd02257">
    <property type="entry name" value="Peptidase_C19"/>
    <property type="match status" value="1"/>
</dbReference>
<dbReference type="Gene3D" id="3.90.70.10">
    <property type="entry name" value="Cysteine proteinases"/>
    <property type="match status" value="1"/>
</dbReference>
<dbReference type="InterPro" id="IPR028889">
    <property type="entry name" value="USP"/>
</dbReference>
<evidence type="ECO:0008006" key="7">
    <source>
        <dbReference type="Google" id="ProtNLM"/>
    </source>
</evidence>
<evidence type="ECO:0000259" key="3">
    <source>
        <dbReference type="PROSITE" id="PS50235"/>
    </source>
</evidence>
<dbReference type="OrthoDB" id="289038at2759"/>
<dbReference type="SUPFAM" id="SSF54001">
    <property type="entry name" value="Cysteine proteinases"/>
    <property type="match status" value="1"/>
</dbReference>
<feature type="region of interest" description="Disordered" evidence="2">
    <location>
        <begin position="474"/>
        <end position="501"/>
    </location>
</feature>
<dbReference type="PROSITE" id="PS00973">
    <property type="entry name" value="USP_2"/>
    <property type="match status" value="1"/>
</dbReference>
<accession>A0A0J6YS65</accession>
<feature type="compositionally biased region" description="Polar residues" evidence="2">
    <location>
        <begin position="229"/>
        <end position="243"/>
    </location>
</feature>
<dbReference type="GO" id="GO:0005634">
    <property type="term" value="C:nucleus"/>
    <property type="evidence" value="ECO:0007669"/>
    <property type="project" value="TreeGrafter"/>
</dbReference>
<evidence type="ECO:0000256" key="1">
    <source>
        <dbReference type="PROSITE-ProRule" id="PRU00325"/>
    </source>
</evidence>
<dbReference type="InterPro" id="IPR050164">
    <property type="entry name" value="Peptidase_C19"/>
</dbReference>
<name>A0A0J6YS65_COCIT</name>
<keyword evidence="1" id="KW-0863">Zinc-finger</keyword>
<evidence type="ECO:0000313" key="5">
    <source>
        <dbReference type="EMBL" id="KMP10119.1"/>
    </source>
</evidence>
<dbReference type="AlphaFoldDB" id="A0A0J6YS65"/>
<feature type="region of interest" description="Disordered" evidence="2">
    <location>
        <begin position="390"/>
        <end position="409"/>
    </location>
</feature>
<sequence>MFQTVYKVRTKCQNCGIVSYSPKSIDYVLRTSPPETGSLTLHEAIERTFTEHTSDYHCIDCRHTGPAVRRTVIRDAPEILVIRVNRHRSGGGKLVNKIRYNEKFDLTGALEPYARDKDKELLKYELYSTIFHEGNDVHGGHYYAHVRTPDDRWVYVNDEDIGESSASDALGDNTEGHSASSVPYVLVYIRKPFNCPDPVSKLTTDDSLFHETLATIDESTIKHIEQTDRPSGQDVQNPASQNDNRSEVDLKASFEFPNPGEDSDIEVGNSPPIRSGMPAPVATKWEGQPAEITVKVTMGEMVLTGVLRGILKRSRRQVSSPRRGSLPPERPQGVTKRHRLSKQTTRNAQTAEDASGDTTPKATTQTSAAEAVFLTSVIRELSSIVLEPVSTSPSPGVLRAPHNSDSVHNPLSSLSPETLAKVKPILLTLHCLFPNEFLLALDLLDRKLIRKYLRTNASTAQDTTHGTYFVLSSSTRIEKQPTRSSSQAPRSPPGASQQHSGIDLPERYYEIHLHSWNCTCPAFAVASFSSPSQDTPELESSDLKEADGHITQDWRFGGLLARGITGGGSGDRCSSSPAICKHLLACALASQCPDLFAHGVEQIAVNEAEMAALYAG</sequence>
<feature type="domain" description="SWIM-type" evidence="4">
    <location>
        <begin position="509"/>
        <end position="591"/>
    </location>
</feature>
<dbReference type="PROSITE" id="PS50966">
    <property type="entry name" value="ZF_SWIM"/>
    <property type="match status" value="1"/>
</dbReference>
<feature type="region of interest" description="Disordered" evidence="2">
    <location>
        <begin position="225"/>
        <end position="282"/>
    </location>
</feature>
<dbReference type="PROSITE" id="PS50235">
    <property type="entry name" value="USP_3"/>
    <property type="match status" value="1"/>
</dbReference>